<evidence type="ECO:0000256" key="1">
    <source>
        <dbReference type="ARBA" id="ARBA00022722"/>
    </source>
</evidence>
<organism evidence="5">
    <name type="scientific">marine sediment metagenome</name>
    <dbReference type="NCBI Taxonomy" id="412755"/>
    <lineage>
        <taxon>unclassified sequences</taxon>
        <taxon>metagenomes</taxon>
        <taxon>ecological metagenomes</taxon>
    </lineage>
</organism>
<evidence type="ECO:0000259" key="4">
    <source>
        <dbReference type="PROSITE" id="PS50830"/>
    </source>
</evidence>
<dbReference type="SMART" id="SM00318">
    <property type="entry name" value="SNc"/>
    <property type="match status" value="1"/>
</dbReference>
<gene>
    <name evidence="5" type="ORF">S03H2_56139</name>
</gene>
<name>X1ITI9_9ZZZZ</name>
<dbReference type="InterPro" id="IPR016071">
    <property type="entry name" value="Staphylococal_nuclease_OB-fold"/>
</dbReference>
<protein>
    <recommendedName>
        <fullName evidence="4">TNase-like domain-containing protein</fullName>
    </recommendedName>
</protein>
<dbReference type="GO" id="GO:0016787">
    <property type="term" value="F:hydrolase activity"/>
    <property type="evidence" value="ECO:0007669"/>
    <property type="project" value="UniProtKB-KW"/>
</dbReference>
<dbReference type="PANTHER" id="PTHR12302">
    <property type="entry name" value="EBNA2 BINDING PROTEIN P100"/>
    <property type="match status" value="1"/>
</dbReference>
<evidence type="ECO:0000313" key="5">
    <source>
        <dbReference type="EMBL" id="GAH85761.1"/>
    </source>
</evidence>
<reference evidence="5" key="1">
    <citation type="journal article" date="2014" name="Front. Microbiol.">
        <title>High frequency of phylogenetically diverse reductive dehalogenase-homologous genes in deep subseafloor sedimentary metagenomes.</title>
        <authorList>
            <person name="Kawai M."/>
            <person name="Futagami T."/>
            <person name="Toyoda A."/>
            <person name="Takaki Y."/>
            <person name="Nishi S."/>
            <person name="Hori S."/>
            <person name="Arai W."/>
            <person name="Tsubouchi T."/>
            <person name="Morono Y."/>
            <person name="Uchiyama I."/>
            <person name="Ito T."/>
            <person name="Fujiyama A."/>
            <person name="Inagaki F."/>
            <person name="Takami H."/>
        </authorList>
    </citation>
    <scope>NUCLEOTIDE SEQUENCE</scope>
    <source>
        <strain evidence="5">Expedition CK06-06</strain>
    </source>
</reference>
<dbReference type="PANTHER" id="PTHR12302:SF3">
    <property type="entry name" value="SERINE_THREONINE-PROTEIN KINASE 31"/>
    <property type="match status" value="1"/>
</dbReference>
<evidence type="ECO:0000256" key="3">
    <source>
        <dbReference type="ARBA" id="ARBA00022801"/>
    </source>
</evidence>
<dbReference type="SUPFAM" id="SSF50199">
    <property type="entry name" value="Staphylococcal nuclease"/>
    <property type="match status" value="1"/>
</dbReference>
<dbReference type="GO" id="GO:0004519">
    <property type="term" value="F:endonuclease activity"/>
    <property type="evidence" value="ECO:0007669"/>
    <property type="project" value="UniProtKB-KW"/>
</dbReference>
<feature type="domain" description="TNase-like" evidence="4">
    <location>
        <begin position="1"/>
        <end position="123"/>
    </location>
</feature>
<proteinExistence type="predicted"/>
<keyword evidence="2" id="KW-0255">Endonuclease</keyword>
<dbReference type="Pfam" id="PF00565">
    <property type="entry name" value="SNase"/>
    <property type="match status" value="1"/>
</dbReference>
<keyword evidence="1" id="KW-0540">Nuclease</keyword>
<comment type="caution">
    <text evidence="5">The sequence shown here is derived from an EMBL/GenBank/DDBJ whole genome shotgun (WGS) entry which is preliminary data.</text>
</comment>
<dbReference type="InterPro" id="IPR035437">
    <property type="entry name" value="SNase_OB-fold_sf"/>
</dbReference>
<dbReference type="EMBL" id="BARU01035907">
    <property type="protein sequence ID" value="GAH85761.1"/>
    <property type="molecule type" value="Genomic_DNA"/>
</dbReference>
<sequence length="123" mass="14214">MARVIQVIDGDTITIEGGYRVRYIGIDTPEVYPQPEPFGGEAWQANRRLVEGKEVHLERDVSETDRYGRLLRYVYVDGVFVNAELVKQGLAWAKAYPPDTQYQDYLEQMETEAREVGRGMWAR</sequence>
<dbReference type="Gene3D" id="2.40.50.90">
    <property type="match status" value="1"/>
</dbReference>
<keyword evidence="3" id="KW-0378">Hydrolase</keyword>
<dbReference type="AlphaFoldDB" id="X1ITI9"/>
<accession>X1ITI9</accession>
<evidence type="ECO:0000256" key="2">
    <source>
        <dbReference type="ARBA" id="ARBA00022759"/>
    </source>
</evidence>
<dbReference type="PROSITE" id="PS50830">
    <property type="entry name" value="TNASE_3"/>
    <property type="match status" value="1"/>
</dbReference>